<dbReference type="AlphaFoldDB" id="A0AAV8D2K0"/>
<dbReference type="CDD" id="cd14798">
    <property type="entry name" value="RX-CC_like"/>
    <property type="match status" value="1"/>
</dbReference>
<evidence type="ECO:0000259" key="7">
    <source>
        <dbReference type="Pfam" id="PF18052"/>
    </source>
</evidence>
<dbReference type="PRINTS" id="PR00364">
    <property type="entry name" value="DISEASERSIST"/>
</dbReference>
<dbReference type="Pfam" id="PF18052">
    <property type="entry name" value="Rx_N"/>
    <property type="match status" value="1"/>
</dbReference>
<reference evidence="10" key="1">
    <citation type="submission" date="2022-08" db="EMBL/GenBank/DDBJ databases">
        <authorList>
            <person name="Marques A."/>
        </authorList>
    </citation>
    <scope>NUCLEOTIDE SEQUENCE</scope>
    <source>
        <strain evidence="10">RhyPub2mFocal</strain>
        <tissue evidence="10">Leaves</tissue>
    </source>
</reference>
<protein>
    <submittedName>
        <fullName evidence="10">Disease resistance protein (CC-NBS-LRR class) family</fullName>
    </submittedName>
</protein>
<evidence type="ECO:0000313" key="11">
    <source>
        <dbReference type="Proteomes" id="UP001140206"/>
    </source>
</evidence>
<dbReference type="Gene3D" id="1.20.5.4130">
    <property type="match status" value="1"/>
</dbReference>
<dbReference type="GO" id="GO:0043531">
    <property type="term" value="F:ADP binding"/>
    <property type="evidence" value="ECO:0007669"/>
    <property type="project" value="InterPro"/>
</dbReference>
<accession>A0AAV8D2K0</accession>
<dbReference type="SUPFAM" id="SSF52540">
    <property type="entry name" value="P-loop containing nucleoside triphosphate hydrolases"/>
    <property type="match status" value="1"/>
</dbReference>
<evidence type="ECO:0000259" key="8">
    <source>
        <dbReference type="Pfam" id="PF23559"/>
    </source>
</evidence>
<dbReference type="EMBL" id="JAMFTS010000004">
    <property type="protein sequence ID" value="KAJ4762830.1"/>
    <property type="molecule type" value="Genomic_DNA"/>
</dbReference>
<feature type="domain" description="Disease resistance protein winged helix" evidence="8">
    <location>
        <begin position="432"/>
        <end position="502"/>
    </location>
</feature>
<dbReference type="Proteomes" id="UP001140206">
    <property type="component" value="Chromosome 4"/>
</dbReference>
<dbReference type="InterPro" id="IPR038005">
    <property type="entry name" value="RX-like_CC"/>
</dbReference>
<proteinExistence type="inferred from homology"/>
<keyword evidence="5" id="KW-0611">Plant defense</keyword>
<dbReference type="FunFam" id="1.10.10.10:FF:000322">
    <property type="entry name" value="Probable disease resistance protein At1g63360"/>
    <property type="match status" value="1"/>
</dbReference>
<dbReference type="PANTHER" id="PTHR23155:SF1185">
    <property type="entry name" value="DISEASE RESISTANCE RPP8-LIKE PROTEIN 3-RELATED"/>
    <property type="match status" value="1"/>
</dbReference>
<dbReference type="InterPro" id="IPR032675">
    <property type="entry name" value="LRR_dom_sf"/>
</dbReference>
<evidence type="ECO:0000256" key="2">
    <source>
        <dbReference type="ARBA" id="ARBA00022614"/>
    </source>
</evidence>
<evidence type="ECO:0000313" key="10">
    <source>
        <dbReference type="EMBL" id="KAJ4762830.1"/>
    </source>
</evidence>
<dbReference type="InterPro" id="IPR042197">
    <property type="entry name" value="Apaf_helical"/>
</dbReference>
<sequence length="910" mass="104610">MAEVLLAAVVRKLTEFAVEKTVGIQSSFKIREEVEKLSRQLKFIQAFVEDADKKHIVDKRQMEWVKNVMDIAYQIEDAIDIFHLECPKKLPGITGTLAWLVKRTTQISFLYKFKKEIKAIHDRILEIEEYRQKYAINTLGQDFGGQNTQSHPEPKPKLDPIGDPEIVGFVTDLDNIVKCLCDEENQSLAVVSIVGPGGIGKTTLARKACNSGDVVKSFGKILWITVSQQYESIGVLKNIASKLEIVTNPWEVWDWDVNKFASQIRESLGKRRYLIVLDDVWTEKVWAEIAEVLPDNKNGSRVLFTTRIENVAKGADTTYEPYRLPLLDKEQSLELFIKNAVPKMHQCSNGILDADLKGLAKEFVTRCEGLPLALEVLGSLLSKTKYNYHAWNKVLQTLSWHDEGCERINTITASYEHLPLAKKLCFLYFAAFPEDKKIDAKSLLQIWVAERLIPEEVNRTLEETAECFLEDLVQRSLVQVSNRFPDGSIKYCQVHDVLRDLAIHKAKEMNFLMVCSKEDDWRSCNKARRLAIHHSDFNKSMDIYASPNVRCLLIFGEQLKPADFSKYRVLKLFGNMQGKVVLERYEGTPHLKYLQLDTYVGYNDSDVSKFGKWIRSLKYLETLDLRGTDLEDPSHWIWDVKTHRHILLDSDILGPSLEYTRIQGPPASADVKNLQTLRGVRYNELWETSGVPNIPEVRELDIRCCPESGAATLANLLCKLKHLMYLKLAGDCEGFLKLRIRDFPFYENLKSLVLIKYDFSDEEVPLTVSDDMLEMLPPHLTELSLRGFEFMSDPMPMLEKLRSLNTLHISERWVPSSATIRKIKCSAGAFEQLEELVLEDLSVKEWELEMGAMPMLKRLRIWDCGPLSVPPALIHLDRLQYLHWVTNIQANKDAINNIFKQRPHLRSYWD</sequence>
<evidence type="ECO:0000256" key="4">
    <source>
        <dbReference type="ARBA" id="ARBA00022741"/>
    </source>
</evidence>
<evidence type="ECO:0000256" key="5">
    <source>
        <dbReference type="ARBA" id="ARBA00022821"/>
    </source>
</evidence>
<dbReference type="InterPro" id="IPR055414">
    <property type="entry name" value="LRR_R13L4/SHOC2-like"/>
</dbReference>
<comment type="similarity">
    <text evidence="1">Belongs to the disease resistance NB-LRR family.</text>
</comment>
<dbReference type="InterPro" id="IPR027417">
    <property type="entry name" value="P-loop_NTPase"/>
</dbReference>
<dbReference type="InterPro" id="IPR002182">
    <property type="entry name" value="NB-ARC"/>
</dbReference>
<dbReference type="InterPro" id="IPR041118">
    <property type="entry name" value="Rx_N"/>
</dbReference>
<name>A0AAV8D2K0_9POAL</name>
<feature type="domain" description="Disease resistance N-terminal" evidence="7">
    <location>
        <begin position="6"/>
        <end position="86"/>
    </location>
</feature>
<dbReference type="SUPFAM" id="SSF52058">
    <property type="entry name" value="L domain-like"/>
    <property type="match status" value="1"/>
</dbReference>
<dbReference type="GO" id="GO:0042742">
    <property type="term" value="P:defense response to bacterium"/>
    <property type="evidence" value="ECO:0007669"/>
    <property type="project" value="UniProtKB-ARBA"/>
</dbReference>
<dbReference type="InterPro" id="IPR036388">
    <property type="entry name" value="WH-like_DNA-bd_sf"/>
</dbReference>
<comment type="caution">
    <text evidence="10">The sequence shown here is derived from an EMBL/GenBank/DDBJ whole genome shotgun (WGS) entry which is preliminary data.</text>
</comment>
<dbReference type="GO" id="GO:0009626">
    <property type="term" value="P:plant-type hypersensitive response"/>
    <property type="evidence" value="ECO:0007669"/>
    <property type="project" value="UniProtKB-ARBA"/>
</dbReference>
<dbReference type="InterPro" id="IPR058922">
    <property type="entry name" value="WHD_DRP"/>
</dbReference>
<organism evidence="10 11">
    <name type="scientific">Rhynchospora pubera</name>
    <dbReference type="NCBI Taxonomy" id="906938"/>
    <lineage>
        <taxon>Eukaryota</taxon>
        <taxon>Viridiplantae</taxon>
        <taxon>Streptophyta</taxon>
        <taxon>Embryophyta</taxon>
        <taxon>Tracheophyta</taxon>
        <taxon>Spermatophyta</taxon>
        <taxon>Magnoliopsida</taxon>
        <taxon>Liliopsida</taxon>
        <taxon>Poales</taxon>
        <taxon>Cyperaceae</taxon>
        <taxon>Cyperoideae</taxon>
        <taxon>Rhynchosporeae</taxon>
        <taxon>Rhynchospora</taxon>
    </lineage>
</organism>
<dbReference type="Pfam" id="PF23598">
    <property type="entry name" value="LRR_14"/>
    <property type="match status" value="1"/>
</dbReference>
<dbReference type="Pfam" id="PF00931">
    <property type="entry name" value="NB-ARC"/>
    <property type="match status" value="1"/>
</dbReference>
<feature type="domain" description="NB-ARC" evidence="6">
    <location>
        <begin position="172"/>
        <end position="343"/>
    </location>
</feature>
<evidence type="ECO:0000259" key="6">
    <source>
        <dbReference type="Pfam" id="PF00931"/>
    </source>
</evidence>
<evidence type="ECO:0000256" key="1">
    <source>
        <dbReference type="ARBA" id="ARBA00008894"/>
    </source>
</evidence>
<evidence type="ECO:0000256" key="3">
    <source>
        <dbReference type="ARBA" id="ARBA00022737"/>
    </source>
</evidence>
<dbReference type="GO" id="GO:0002758">
    <property type="term" value="P:innate immune response-activating signaling pathway"/>
    <property type="evidence" value="ECO:0007669"/>
    <property type="project" value="UniProtKB-ARBA"/>
</dbReference>
<dbReference type="Gene3D" id="3.40.50.300">
    <property type="entry name" value="P-loop containing nucleotide triphosphate hydrolases"/>
    <property type="match status" value="1"/>
</dbReference>
<dbReference type="PANTHER" id="PTHR23155">
    <property type="entry name" value="DISEASE RESISTANCE PROTEIN RP"/>
    <property type="match status" value="1"/>
</dbReference>
<dbReference type="Gene3D" id="1.10.10.10">
    <property type="entry name" value="Winged helix-like DNA-binding domain superfamily/Winged helix DNA-binding domain"/>
    <property type="match status" value="1"/>
</dbReference>
<gene>
    <name evidence="10" type="ORF">LUZ62_073205</name>
</gene>
<evidence type="ECO:0000259" key="9">
    <source>
        <dbReference type="Pfam" id="PF23598"/>
    </source>
</evidence>
<keyword evidence="2" id="KW-0433">Leucine-rich repeat</keyword>
<keyword evidence="3" id="KW-0677">Repeat</keyword>
<dbReference type="Gene3D" id="3.80.10.10">
    <property type="entry name" value="Ribonuclease Inhibitor"/>
    <property type="match status" value="1"/>
</dbReference>
<dbReference type="FunFam" id="3.40.50.300:FF:001091">
    <property type="entry name" value="Probable disease resistance protein At1g61300"/>
    <property type="match status" value="1"/>
</dbReference>
<feature type="domain" description="Disease resistance R13L4/SHOC-2-like LRR" evidence="9">
    <location>
        <begin position="549"/>
        <end position="862"/>
    </location>
</feature>
<keyword evidence="11" id="KW-1185">Reference proteome</keyword>
<dbReference type="Gene3D" id="1.10.8.430">
    <property type="entry name" value="Helical domain of apoptotic protease-activating factors"/>
    <property type="match status" value="1"/>
</dbReference>
<dbReference type="Pfam" id="PF23559">
    <property type="entry name" value="WHD_DRP"/>
    <property type="match status" value="1"/>
</dbReference>
<dbReference type="InterPro" id="IPR044974">
    <property type="entry name" value="Disease_R_plants"/>
</dbReference>
<keyword evidence="4" id="KW-0547">Nucleotide-binding</keyword>